<name>A0ACD5DCT6_9LACO</name>
<dbReference type="Proteomes" id="UP001149860">
    <property type="component" value="Chromosome"/>
</dbReference>
<reference evidence="1" key="1">
    <citation type="submission" date="2024-08" db="EMBL/GenBank/DDBJ databases">
        <title>Lentilactobacillus sp. nov., isolated from tree bark.</title>
        <authorList>
            <person name="Phuengjayaem S."/>
            <person name="Tanasupawat S."/>
        </authorList>
    </citation>
    <scope>NUCLEOTIDE SEQUENCE</scope>
    <source>
        <strain evidence="1">SPB1-3</strain>
    </source>
</reference>
<evidence type="ECO:0000313" key="2">
    <source>
        <dbReference type="Proteomes" id="UP001149860"/>
    </source>
</evidence>
<sequence length="69" mass="8184">MDNNQQYLENMANMINSLLTSDYKFEDSKVSIWLSRTNELHFMSAGYHKWIDNQNEDDFKSAVNNYLTV</sequence>
<evidence type="ECO:0000313" key="1">
    <source>
        <dbReference type="EMBL" id="XFD39203.1"/>
    </source>
</evidence>
<dbReference type="EMBL" id="CP168151">
    <property type="protein sequence ID" value="XFD39203.1"/>
    <property type="molecule type" value="Genomic_DNA"/>
</dbReference>
<keyword evidence="2" id="KW-1185">Reference proteome</keyword>
<proteinExistence type="predicted"/>
<accession>A0ACD5DCT6</accession>
<organism evidence="1 2">
    <name type="scientific">Lentilactobacillus terminaliae</name>
    <dbReference type="NCBI Taxonomy" id="3003483"/>
    <lineage>
        <taxon>Bacteria</taxon>
        <taxon>Bacillati</taxon>
        <taxon>Bacillota</taxon>
        <taxon>Bacilli</taxon>
        <taxon>Lactobacillales</taxon>
        <taxon>Lactobacillaceae</taxon>
        <taxon>Lentilactobacillus</taxon>
    </lineage>
</organism>
<gene>
    <name evidence="1" type="ORF">O0236_007135</name>
</gene>
<protein>
    <submittedName>
        <fullName evidence="1">Uncharacterized protein</fullName>
    </submittedName>
</protein>